<name>A0A4R4YTS8_9ACTN</name>
<evidence type="ECO:0000313" key="2">
    <source>
        <dbReference type="EMBL" id="TDD47834.1"/>
    </source>
</evidence>
<dbReference type="RefSeq" id="WP_132613426.1">
    <property type="nucleotide sequence ID" value="NZ_SMKQ01000042.1"/>
</dbReference>
<reference evidence="2 3" key="1">
    <citation type="submission" date="2019-03" db="EMBL/GenBank/DDBJ databases">
        <title>Draft genome sequences of novel Actinobacteria.</title>
        <authorList>
            <person name="Sahin N."/>
            <person name="Ay H."/>
            <person name="Saygin H."/>
        </authorList>
    </citation>
    <scope>NUCLEOTIDE SEQUENCE [LARGE SCALE GENOMIC DNA]</scope>
    <source>
        <strain evidence="2 3">CH32</strain>
    </source>
</reference>
<evidence type="ECO:0000313" key="3">
    <source>
        <dbReference type="Proteomes" id="UP000295302"/>
    </source>
</evidence>
<dbReference type="OrthoDB" id="3539644at2"/>
<comment type="caution">
    <text evidence="2">The sequence shown here is derived from an EMBL/GenBank/DDBJ whole genome shotgun (WGS) entry which is preliminary data.</text>
</comment>
<organism evidence="2 3">
    <name type="scientific">Nonomuraea terrae</name>
    <dbReference type="NCBI Taxonomy" id="2530383"/>
    <lineage>
        <taxon>Bacteria</taxon>
        <taxon>Bacillati</taxon>
        <taxon>Actinomycetota</taxon>
        <taxon>Actinomycetes</taxon>
        <taxon>Streptosporangiales</taxon>
        <taxon>Streptosporangiaceae</taxon>
        <taxon>Nonomuraea</taxon>
    </lineage>
</organism>
<feature type="chain" id="PRO_5039628415" description="Spore-associated protein A" evidence="1">
    <location>
        <begin position="21"/>
        <end position="140"/>
    </location>
</feature>
<evidence type="ECO:0008006" key="4">
    <source>
        <dbReference type="Google" id="ProtNLM"/>
    </source>
</evidence>
<evidence type="ECO:0000256" key="1">
    <source>
        <dbReference type="SAM" id="SignalP"/>
    </source>
</evidence>
<proteinExistence type="predicted"/>
<dbReference type="Proteomes" id="UP000295302">
    <property type="component" value="Unassembled WGS sequence"/>
</dbReference>
<gene>
    <name evidence="2" type="ORF">E1286_16555</name>
</gene>
<protein>
    <recommendedName>
        <fullName evidence="4">Spore-associated protein A</fullName>
    </recommendedName>
</protein>
<sequence>MVKSLAGTVLVAAAAASLMAAPAAASAESSGLTATTASAQLIRTKVYFGRCRDTCQIKVRIRNVSRTNIFDVRLNARLRINGRNVGTCYDHVGSIRAKKTKWAACTVRSRSLSNAYNRYLDGVADFNQYTNTTVNYRYYR</sequence>
<accession>A0A4R4YTS8</accession>
<dbReference type="EMBL" id="SMKQ01000042">
    <property type="protein sequence ID" value="TDD47834.1"/>
    <property type="molecule type" value="Genomic_DNA"/>
</dbReference>
<feature type="signal peptide" evidence="1">
    <location>
        <begin position="1"/>
        <end position="20"/>
    </location>
</feature>
<keyword evidence="1" id="KW-0732">Signal</keyword>
<dbReference type="AlphaFoldDB" id="A0A4R4YTS8"/>
<keyword evidence="3" id="KW-1185">Reference proteome</keyword>